<accession>V2UNS9</accession>
<dbReference type="PATRIC" id="fig|1120928.5.peg.1173"/>
<comment type="caution">
    <text evidence="1">The sequence shown here is derived from an EMBL/GenBank/DDBJ whole genome shotgun (WGS) entry which is preliminary data.</text>
</comment>
<dbReference type="AlphaFoldDB" id="V2UNS9"/>
<keyword evidence="2" id="KW-1185">Reference proteome</keyword>
<gene>
    <name evidence="1" type="ORF">F990_01144</name>
</gene>
<protein>
    <recommendedName>
        <fullName evidence="3">PDZ domain-containing protein</fullName>
    </recommendedName>
</protein>
<dbReference type="InterPro" id="IPR036034">
    <property type="entry name" value="PDZ_sf"/>
</dbReference>
<dbReference type="Proteomes" id="UP000017404">
    <property type="component" value="Unassembled WGS sequence"/>
</dbReference>
<reference evidence="1 2" key="1">
    <citation type="submission" date="2013-10" db="EMBL/GenBank/DDBJ databases">
        <title>The Genome Sequence of Acinetobacter tjernbergiae CIP107465.</title>
        <authorList>
            <consortium name="The Broad Institute Genomics Platform"/>
            <consortium name="The Broad Institute Genome Sequencing Center for Infectious Disease"/>
            <person name="Cerqueira G."/>
            <person name="Feldgarden M."/>
            <person name="Courvalin P."/>
            <person name="Grillot-Courvalin C."/>
            <person name="Clermont D."/>
            <person name="Rocha E."/>
            <person name="Yoon E.-J."/>
            <person name="Nemec A."/>
            <person name="Young S.K."/>
            <person name="Zeng Q."/>
            <person name="Gargeya S."/>
            <person name="Fitzgerald M."/>
            <person name="Abouelleil A."/>
            <person name="Alvarado L."/>
            <person name="Berlin A.M."/>
            <person name="Chapman S.B."/>
            <person name="Gainer-Dewar J."/>
            <person name="Goldberg J."/>
            <person name="Gnerre S."/>
            <person name="Griggs A."/>
            <person name="Gujja S."/>
            <person name="Hansen M."/>
            <person name="Howarth C."/>
            <person name="Imamovic A."/>
            <person name="Ireland A."/>
            <person name="Larimer J."/>
            <person name="McCowan C."/>
            <person name="Murphy C."/>
            <person name="Pearson M."/>
            <person name="Poon T.W."/>
            <person name="Priest M."/>
            <person name="Roberts A."/>
            <person name="Saif S."/>
            <person name="Shea T."/>
            <person name="Sykes S."/>
            <person name="Wortman J."/>
            <person name="Nusbaum C."/>
            <person name="Birren B."/>
        </authorList>
    </citation>
    <scope>NUCLEOTIDE SEQUENCE [LARGE SCALE GENOMIC DNA]</scope>
    <source>
        <strain evidence="1 2">CIP 107465</strain>
    </source>
</reference>
<evidence type="ECO:0008006" key="3">
    <source>
        <dbReference type="Google" id="ProtNLM"/>
    </source>
</evidence>
<dbReference type="Gene3D" id="2.30.42.10">
    <property type="match status" value="1"/>
</dbReference>
<evidence type="ECO:0000313" key="1">
    <source>
        <dbReference type="EMBL" id="ESK56378.1"/>
    </source>
</evidence>
<dbReference type="eggNOG" id="COG0265">
    <property type="taxonomic scope" value="Bacteria"/>
</dbReference>
<organism evidence="1 2">
    <name type="scientific">Acinetobacter tjernbergiae DSM 14971 = CIP 107465</name>
    <dbReference type="NCBI Taxonomy" id="1120928"/>
    <lineage>
        <taxon>Bacteria</taxon>
        <taxon>Pseudomonadati</taxon>
        <taxon>Pseudomonadota</taxon>
        <taxon>Gammaproteobacteria</taxon>
        <taxon>Moraxellales</taxon>
        <taxon>Moraxellaceae</taxon>
        <taxon>Acinetobacter</taxon>
    </lineage>
</organism>
<dbReference type="SUPFAM" id="SSF50156">
    <property type="entry name" value="PDZ domain-like"/>
    <property type="match status" value="1"/>
</dbReference>
<proteinExistence type="predicted"/>
<dbReference type="EMBL" id="AYEV01000009">
    <property type="protein sequence ID" value="ESK56378.1"/>
    <property type="molecule type" value="Genomic_DNA"/>
</dbReference>
<evidence type="ECO:0000313" key="2">
    <source>
        <dbReference type="Proteomes" id="UP000017404"/>
    </source>
</evidence>
<sequence length="63" mass="6974">MMVGHDGIRTVVVTANSPANGIIKENDIIKTINNQPILDINGFVEASNYLEKGTVKFEIIRFN</sequence>
<name>V2UNS9_9GAMM</name>